<sequence>MALDSTSSERISMLRFPLIVGVVFIHAYEIKVGLSGSSIGVANPAYWVDFCRNFFSQGIARVAVPLFFLLSGYFFFSGFSLSLKSYQQRFKSRINTLLIPFLFWNIFTLFLIGLAQSLPATQSFFSGKGAPISTYQVFDYINAILGLNRYPISYQFWFIRDLMVMVLLAPILYLLLEKLPKITLCILYSLWFFNLWPVYIPSALAFVFFYTGAYLAYSNTNLFSFDRFGTVIPLSYLIILLIDTSTKNYAFNLYIHKIGIMVGICTMLYITKQAVEKKHLKNALLWASSCSFFVFAVHEPLLTVIRKIAYKTIQPDNDFSVISLYFFIPIVVIIISLALYISIKAIAPRFLAIISGGR</sequence>
<keyword evidence="4 7" id="KW-0812">Transmembrane</keyword>
<proteinExistence type="inferred from homology"/>
<keyword evidence="9" id="KW-0012">Acyltransferase</keyword>
<evidence type="ECO:0000256" key="5">
    <source>
        <dbReference type="ARBA" id="ARBA00022989"/>
    </source>
</evidence>
<dbReference type="PANTHER" id="PTHR40074:SF2">
    <property type="entry name" value="O-ACETYLTRANSFERASE WECH"/>
    <property type="match status" value="1"/>
</dbReference>
<dbReference type="PANTHER" id="PTHR40074">
    <property type="entry name" value="O-ACETYLTRANSFERASE WECH"/>
    <property type="match status" value="1"/>
</dbReference>
<dbReference type="GO" id="GO:0005886">
    <property type="term" value="C:plasma membrane"/>
    <property type="evidence" value="ECO:0007669"/>
    <property type="project" value="UniProtKB-SubCell"/>
</dbReference>
<keyword evidence="10" id="KW-1185">Reference proteome</keyword>
<dbReference type="GO" id="GO:0009246">
    <property type="term" value="P:enterobacterial common antigen biosynthetic process"/>
    <property type="evidence" value="ECO:0007669"/>
    <property type="project" value="TreeGrafter"/>
</dbReference>
<evidence type="ECO:0000256" key="6">
    <source>
        <dbReference type="ARBA" id="ARBA00023136"/>
    </source>
</evidence>
<dbReference type="AlphaFoldDB" id="A0A2T5J3A1"/>
<keyword evidence="9" id="KW-0808">Transferase</keyword>
<comment type="similarity">
    <text evidence="2">Belongs to the acyltransferase 3 family.</text>
</comment>
<keyword evidence="6 7" id="KW-0472">Membrane</keyword>
<accession>A0A2T5J3A1</accession>
<evidence type="ECO:0000259" key="8">
    <source>
        <dbReference type="Pfam" id="PF01757"/>
    </source>
</evidence>
<organism evidence="9 10">
    <name type="scientific">Agitococcus lubricus</name>
    <dbReference type="NCBI Taxonomy" id="1077255"/>
    <lineage>
        <taxon>Bacteria</taxon>
        <taxon>Pseudomonadati</taxon>
        <taxon>Pseudomonadota</taxon>
        <taxon>Gammaproteobacteria</taxon>
        <taxon>Moraxellales</taxon>
        <taxon>Moraxellaceae</taxon>
        <taxon>Agitococcus</taxon>
    </lineage>
</organism>
<protein>
    <submittedName>
        <fullName evidence="9">Acyltransferase-like protein</fullName>
    </submittedName>
</protein>
<evidence type="ECO:0000313" key="9">
    <source>
        <dbReference type="EMBL" id="PTQ91056.1"/>
    </source>
</evidence>
<evidence type="ECO:0000256" key="2">
    <source>
        <dbReference type="ARBA" id="ARBA00007400"/>
    </source>
</evidence>
<dbReference type="GO" id="GO:0016413">
    <property type="term" value="F:O-acetyltransferase activity"/>
    <property type="evidence" value="ECO:0007669"/>
    <property type="project" value="TreeGrafter"/>
</dbReference>
<name>A0A2T5J3A1_9GAMM</name>
<keyword evidence="5 7" id="KW-1133">Transmembrane helix</keyword>
<dbReference type="EMBL" id="QAON01000001">
    <property type="protein sequence ID" value="PTQ91056.1"/>
    <property type="molecule type" value="Genomic_DNA"/>
</dbReference>
<feature type="transmembrane region" description="Helical" evidence="7">
    <location>
        <begin position="322"/>
        <end position="343"/>
    </location>
</feature>
<feature type="transmembrane region" description="Helical" evidence="7">
    <location>
        <begin position="97"/>
        <end position="118"/>
    </location>
</feature>
<evidence type="ECO:0000256" key="4">
    <source>
        <dbReference type="ARBA" id="ARBA00022692"/>
    </source>
</evidence>
<dbReference type="RefSeq" id="WP_107864084.1">
    <property type="nucleotide sequence ID" value="NZ_QAON01000001.1"/>
</dbReference>
<dbReference type="InterPro" id="IPR002656">
    <property type="entry name" value="Acyl_transf_3_dom"/>
</dbReference>
<evidence type="ECO:0000256" key="1">
    <source>
        <dbReference type="ARBA" id="ARBA00004651"/>
    </source>
</evidence>
<keyword evidence="3" id="KW-1003">Cell membrane</keyword>
<evidence type="ECO:0000256" key="3">
    <source>
        <dbReference type="ARBA" id="ARBA00022475"/>
    </source>
</evidence>
<feature type="domain" description="Acyltransferase 3" evidence="8">
    <location>
        <begin position="11"/>
        <end position="340"/>
    </location>
</feature>
<evidence type="ECO:0000313" key="10">
    <source>
        <dbReference type="Proteomes" id="UP000244223"/>
    </source>
</evidence>
<feature type="transmembrane region" description="Helical" evidence="7">
    <location>
        <begin position="196"/>
        <end position="217"/>
    </location>
</feature>
<comment type="subcellular location">
    <subcellularLocation>
        <location evidence="1">Cell membrane</location>
        <topology evidence="1">Multi-pass membrane protein</topology>
    </subcellularLocation>
</comment>
<comment type="caution">
    <text evidence="9">The sequence shown here is derived from an EMBL/GenBank/DDBJ whole genome shotgun (WGS) entry which is preliminary data.</text>
</comment>
<dbReference type="Pfam" id="PF01757">
    <property type="entry name" value="Acyl_transf_3"/>
    <property type="match status" value="1"/>
</dbReference>
<feature type="transmembrane region" description="Helical" evidence="7">
    <location>
        <begin position="54"/>
        <end position="76"/>
    </location>
</feature>
<dbReference type="Proteomes" id="UP000244223">
    <property type="component" value="Unassembled WGS sequence"/>
</dbReference>
<feature type="transmembrane region" description="Helical" evidence="7">
    <location>
        <begin position="283"/>
        <end position="302"/>
    </location>
</feature>
<reference evidence="9 10" key="1">
    <citation type="submission" date="2018-04" db="EMBL/GenBank/DDBJ databases">
        <title>Genomic Encyclopedia of Archaeal and Bacterial Type Strains, Phase II (KMG-II): from individual species to whole genera.</title>
        <authorList>
            <person name="Goeker M."/>
        </authorList>
    </citation>
    <scope>NUCLEOTIDE SEQUENCE [LARGE SCALE GENOMIC DNA]</scope>
    <source>
        <strain evidence="9 10">DSM 5822</strain>
    </source>
</reference>
<dbReference type="OrthoDB" id="1745300at2"/>
<feature type="transmembrane region" description="Helical" evidence="7">
    <location>
        <begin position="254"/>
        <end position="271"/>
    </location>
</feature>
<feature type="transmembrane region" description="Helical" evidence="7">
    <location>
        <begin position="224"/>
        <end position="242"/>
    </location>
</feature>
<feature type="transmembrane region" description="Helical" evidence="7">
    <location>
        <begin position="12"/>
        <end position="34"/>
    </location>
</feature>
<feature type="transmembrane region" description="Helical" evidence="7">
    <location>
        <begin position="157"/>
        <end position="176"/>
    </location>
</feature>
<evidence type="ECO:0000256" key="7">
    <source>
        <dbReference type="SAM" id="Phobius"/>
    </source>
</evidence>
<gene>
    <name evidence="9" type="ORF">C8N29_101128</name>
</gene>